<reference evidence="2 3" key="1">
    <citation type="submission" date="2019-10" db="EMBL/GenBank/DDBJ databases">
        <title>Genomic analysis of Raineyella sp. CBA3103.</title>
        <authorList>
            <person name="Roh S.W."/>
        </authorList>
    </citation>
    <scope>NUCLEOTIDE SEQUENCE [LARGE SCALE GENOMIC DNA]</scope>
    <source>
        <strain evidence="2 3">CBA3103</strain>
    </source>
</reference>
<dbReference type="Proteomes" id="UP000386847">
    <property type="component" value="Chromosome"/>
</dbReference>
<accession>A0A5Q2F8Y0</accession>
<dbReference type="Pfam" id="PF13302">
    <property type="entry name" value="Acetyltransf_3"/>
    <property type="match status" value="1"/>
</dbReference>
<evidence type="ECO:0000313" key="3">
    <source>
        <dbReference type="Proteomes" id="UP000386847"/>
    </source>
</evidence>
<dbReference type="AlphaFoldDB" id="A0A5Q2F8Y0"/>
<evidence type="ECO:0000259" key="1">
    <source>
        <dbReference type="PROSITE" id="PS51186"/>
    </source>
</evidence>
<dbReference type="PANTHER" id="PTHR43792">
    <property type="entry name" value="GNAT FAMILY, PUTATIVE (AFU_ORTHOLOGUE AFUA_3G00765)-RELATED-RELATED"/>
    <property type="match status" value="1"/>
</dbReference>
<sequence>MRRAGRSRCSPTTVSSHLKPTVGRSFESWITAGRSDAALRRPTNGRGAVCFLGNVCGHGGRPHSPAAFATSRLDLRPLAYADLDHLAELYAVPSVVRYLNSQGPSLEWTRRELAGFERHWATYGFGQSALIERATGQFIGRVGLQVRDPWDDIELLYVIARDRQRRGYASEAAAAWIAWAREQGLASRLVVVIHPRHEAALRTARALGFQPDLSYPTAWAGDRIAHRLAPVAETAGC</sequence>
<organism evidence="2 3">
    <name type="scientific">Raineyella fluvialis</name>
    <dbReference type="NCBI Taxonomy" id="2662261"/>
    <lineage>
        <taxon>Bacteria</taxon>
        <taxon>Bacillati</taxon>
        <taxon>Actinomycetota</taxon>
        <taxon>Actinomycetes</taxon>
        <taxon>Propionibacteriales</taxon>
        <taxon>Propionibacteriaceae</taxon>
        <taxon>Raineyella</taxon>
    </lineage>
</organism>
<dbReference type="InterPro" id="IPR051531">
    <property type="entry name" value="N-acetyltransferase"/>
</dbReference>
<dbReference type="SUPFAM" id="SSF55729">
    <property type="entry name" value="Acyl-CoA N-acyltransferases (Nat)"/>
    <property type="match status" value="1"/>
</dbReference>
<protein>
    <submittedName>
        <fullName evidence="2">GNAT family N-acetyltransferase</fullName>
    </submittedName>
</protein>
<evidence type="ECO:0000313" key="2">
    <source>
        <dbReference type="EMBL" id="QGF23420.1"/>
    </source>
</evidence>
<dbReference type="GO" id="GO:0016747">
    <property type="term" value="F:acyltransferase activity, transferring groups other than amino-acyl groups"/>
    <property type="evidence" value="ECO:0007669"/>
    <property type="project" value="InterPro"/>
</dbReference>
<dbReference type="KEGG" id="rain:Rai3103_06785"/>
<proteinExistence type="predicted"/>
<dbReference type="PANTHER" id="PTHR43792:SF1">
    <property type="entry name" value="N-ACETYLTRANSFERASE DOMAIN-CONTAINING PROTEIN"/>
    <property type="match status" value="1"/>
</dbReference>
<dbReference type="InterPro" id="IPR016181">
    <property type="entry name" value="Acyl_CoA_acyltransferase"/>
</dbReference>
<dbReference type="InterPro" id="IPR000182">
    <property type="entry name" value="GNAT_dom"/>
</dbReference>
<dbReference type="PROSITE" id="PS51186">
    <property type="entry name" value="GNAT"/>
    <property type="match status" value="1"/>
</dbReference>
<gene>
    <name evidence="2" type="ORF">Rai3103_06785</name>
</gene>
<keyword evidence="2" id="KW-0808">Transferase</keyword>
<feature type="domain" description="N-acetyltransferase" evidence="1">
    <location>
        <begin position="73"/>
        <end position="230"/>
    </location>
</feature>
<name>A0A5Q2F8Y0_9ACTN</name>
<keyword evidence="3" id="KW-1185">Reference proteome</keyword>
<dbReference type="Gene3D" id="3.40.630.30">
    <property type="match status" value="1"/>
</dbReference>
<dbReference type="EMBL" id="CP045725">
    <property type="protein sequence ID" value="QGF23420.1"/>
    <property type="molecule type" value="Genomic_DNA"/>
</dbReference>